<dbReference type="NCBIfam" id="TIGR01901">
    <property type="entry name" value="adhes_NPXG"/>
    <property type="match status" value="1"/>
</dbReference>
<dbReference type="InterPro" id="IPR012334">
    <property type="entry name" value="Pectin_lyas_fold"/>
</dbReference>
<comment type="caution">
    <text evidence="6">The sequence shown here is derived from an EMBL/GenBank/DDBJ whole genome shotgun (WGS) entry which is preliminary data.</text>
</comment>
<feature type="chain" id="PRO_5045773642" evidence="4">
    <location>
        <begin position="30"/>
        <end position="1083"/>
    </location>
</feature>
<dbReference type="InterPro" id="IPR050909">
    <property type="entry name" value="Bact_Autotransporter_VF"/>
</dbReference>
<accession>A0ABW7G6C9</accession>
<dbReference type="Gene3D" id="2.160.20.10">
    <property type="entry name" value="Single-stranded right-handed beta-helix, Pectin lyase-like"/>
    <property type="match status" value="1"/>
</dbReference>
<evidence type="ECO:0000313" key="7">
    <source>
        <dbReference type="Proteomes" id="UP001606305"/>
    </source>
</evidence>
<keyword evidence="2" id="KW-0964">Secreted</keyword>
<dbReference type="Gene3D" id="2.160.20.110">
    <property type="match status" value="2"/>
</dbReference>
<dbReference type="RefSeq" id="WP_394488313.1">
    <property type="nucleotide sequence ID" value="NZ_JBIGIA010000007.1"/>
</dbReference>
<evidence type="ECO:0000256" key="3">
    <source>
        <dbReference type="ARBA" id="ARBA00022729"/>
    </source>
</evidence>
<organism evidence="6 7">
    <name type="scientific">Pelomonas nitida</name>
    <dbReference type="NCBI Taxonomy" id="3299027"/>
    <lineage>
        <taxon>Bacteria</taxon>
        <taxon>Pseudomonadati</taxon>
        <taxon>Pseudomonadota</taxon>
        <taxon>Betaproteobacteria</taxon>
        <taxon>Burkholderiales</taxon>
        <taxon>Sphaerotilaceae</taxon>
        <taxon>Roseateles</taxon>
    </lineage>
</organism>
<proteinExistence type="predicted"/>
<reference evidence="6 7" key="1">
    <citation type="submission" date="2024-09" db="EMBL/GenBank/DDBJ databases">
        <title>Novel species of the genus Pelomonas and Roseateles isolated from streams.</title>
        <authorList>
            <person name="Lu H."/>
        </authorList>
    </citation>
    <scope>NUCLEOTIDE SEQUENCE [LARGE SCALE GENOMIC DNA]</scope>
    <source>
        <strain evidence="6 7">BYS96W</strain>
    </source>
</reference>
<evidence type="ECO:0000259" key="5">
    <source>
        <dbReference type="SMART" id="SM00912"/>
    </source>
</evidence>
<name>A0ABW7G6C9_9BURK</name>
<dbReference type="InterPro" id="IPR008638">
    <property type="entry name" value="FhaB/CdiA-like_TPS"/>
</dbReference>
<dbReference type="Proteomes" id="UP001606305">
    <property type="component" value="Unassembled WGS sequence"/>
</dbReference>
<evidence type="ECO:0000256" key="4">
    <source>
        <dbReference type="SAM" id="SignalP"/>
    </source>
</evidence>
<keyword evidence="7" id="KW-1185">Reference proteome</keyword>
<evidence type="ECO:0000256" key="1">
    <source>
        <dbReference type="ARBA" id="ARBA00004613"/>
    </source>
</evidence>
<evidence type="ECO:0000313" key="6">
    <source>
        <dbReference type="EMBL" id="MFG6457455.1"/>
    </source>
</evidence>
<dbReference type="PANTHER" id="PTHR12338">
    <property type="entry name" value="AUTOTRANSPORTER"/>
    <property type="match status" value="1"/>
</dbReference>
<feature type="signal peptide" evidence="4">
    <location>
        <begin position="1"/>
        <end position="29"/>
    </location>
</feature>
<feature type="domain" description="Filamentous haemagglutinin FhaB/tRNA nuclease CdiA-like TPS" evidence="5">
    <location>
        <begin position="27"/>
        <end position="139"/>
    </location>
</feature>
<dbReference type="InterPro" id="IPR011050">
    <property type="entry name" value="Pectin_lyase_fold/virulence"/>
</dbReference>
<dbReference type="Pfam" id="PF05860">
    <property type="entry name" value="TPS"/>
    <property type="match status" value="1"/>
</dbReference>
<dbReference type="SUPFAM" id="SSF51126">
    <property type="entry name" value="Pectin lyase-like"/>
    <property type="match status" value="1"/>
</dbReference>
<gene>
    <name evidence="6" type="ORF">ACG00X_11480</name>
</gene>
<dbReference type="EMBL" id="JBIGIA010000007">
    <property type="protein sequence ID" value="MFG6457455.1"/>
    <property type="molecule type" value="Genomic_DNA"/>
</dbReference>
<sequence>MKQPTLTGRHRWWTAALLAPAVVSRLALAAPIGGVVASGSAAITQRGAVTTIDQASPVTVINWQGFSVAAGESVRFNQPGASAVALNRVVGNERSVIDGALGANGQVFLVNSNGVLFGKGSSVSVGSLVASTLDIGDADFLAGRRVFSATSRGAVTNLGTLTARDGGYVALLGGQVSNQGVITATRGTVALAAGGKVMLNFNGDTLLGLTLDQGALDALVENRQALYADGGQVILTARAADELLSAQVNNAGLVRAQTLDDLQGRITLLAQGGVTQVGGTLDASAPLAGDGGSIETSGDVVRVADAARITTRAAAGRSGTWLIDPTDFTIAASGGDITGAALAAQLANGSVTVASTAGAKGTGGDVSVNDMVSWDAPTTLTLKAEHDIAVNSPVTASYSAYSGSAPALRAGLTLDAGHDIHVNNAIRLTNAALAMTCGGDYDIRTQASYSGSTLDANGLPVAKADTSGGTYGSISFGGSSGSGDALSINGQAYTLIYSMSQLDGLDNTDGVTGNGNYDAVLGHFAIARDLEAAGTTYSVAPIYFFGGTLAGLGHQISHFSMDAPQYSAGLIGNGTDYGPVTIRDLGMVSVSVTNAALGGAVGALIGEGGGVLSQVYSTGTMSVLGGKFGGVAGAFNGTISSSFSGVSIASGRYNVGDTGGLVGAMTGTIGDSHATGSIDVVMSAHSASASGLGGLVGSMTGTISNAYATGAVTARYADGVAAASYDIKYLGGLVGAYASRASDSLTRSFATGSVTGGSYLGGLLGGVRSSKGLLIDNAYATGDVTGIYPVQTAFSAAYLGGLIGVVGDPFTATLSGSISISHVFATGNVNAKGGGSNVGGLIGYAASGSTPGSLTSAYATGQVSVASIDGIYTDSAGGLVGGINHYAVSDVYAKGDVHGYSHVGGLIGTAVNATISKAYETGAATAVDQTNYGAGGLVGFLNNTSTTNTYYNGDVNSRAFFGSFGGGTHDTKGLTGNQIADGAYYANGTIGQVIAAREAAAAAAAQKKAFEAAALAVGARALAASPDGTRPTAVAARAPLRSTAALALDQNLVISTARYSADIRGIEVDGQRFELEEKGEPKK</sequence>
<keyword evidence="3 4" id="KW-0732">Signal</keyword>
<evidence type="ECO:0000256" key="2">
    <source>
        <dbReference type="ARBA" id="ARBA00022525"/>
    </source>
</evidence>
<comment type="subcellular location">
    <subcellularLocation>
        <location evidence="1">Secreted</location>
    </subcellularLocation>
</comment>
<protein>
    <submittedName>
        <fullName evidence="6">Filamentous hemagglutinin N-terminal domain-containing protein</fullName>
    </submittedName>
</protein>
<dbReference type="PANTHER" id="PTHR12338:SF8">
    <property type="entry name" value="HEME_HEMOPEXIN-BINDING PROTEIN"/>
    <property type="match status" value="1"/>
</dbReference>
<dbReference type="SMART" id="SM00912">
    <property type="entry name" value="Haemagg_act"/>
    <property type="match status" value="1"/>
</dbReference>